<dbReference type="AlphaFoldDB" id="A0A0P1ALA5"/>
<dbReference type="RefSeq" id="XP_024578045.1">
    <property type="nucleotide sequence ID" value="XM_024727472.1"/>
</dbReference>
<evidence type="ECO:0000313" key="3">
    <source>
        <dbReference type="Proteomes" id="UP000054928"/>
    </source>
</evidence>
<sequence length="449" mass="51753">MEGYLDYLEKTGRRGLRNKIWVRRFFKVNLPFNVLEIFADETQYERRGRLDLRGAVVSTADELGELLNEHKMAAEMSRRFIFRITDSGKKHHYLCSDINGNAIPALTTYKLASMARIYMEKWLYSLRRTIAAGKETLDATIEFGKFNSQIAAFLNKMHISARISDRVCKIGPSMYEITIKAWILERELTNEDENQEIYCSARNQRNFGDLSWQIAEYACSWKVMKSKAELQNFDGKIQQFIGSDMLNCVFPSHAIGKTFHMFHLHASAAQKAVQKNQHIQVYDTYLQSLLLLPELSMFGSDASKLFDNFFDVSPHLVSFRKLEKKSGLSMHLHDRKVVPWINRERFEVVYEMHRQGMAAQKEKAHRCSIGSTAQIDKPVTRHCHNCSPYRKQNNSEAGGFEDLENLGTTLPAPVKLSAATEKQRTRPREAVEDRIARIGHLLIIEAFET</sequence>
<evidence type="ECO:0000259" key="1">
    <source>
        <dbReference type="PROSITE" id="PS50003"/>
    </source>
</evidence>
<dbReference type="InterPro" id="IPR011993">
    <property type="entry name" value="PH-like_dom_sf"/>
</dbReference>
<dbReference type="InterPro" id="IPR001849">
    <property type="entry name" value="PH_domain"/>
</dbReference>
<feature type="domain" description="PH" evidence="1">
    <location>
        <begin position="1"/>
        <end position="131"/>
    </location>
</feature>
<reference evidence="3" key="1">
    <citation type="submission" date="2014-09" db="EMBL/GenBank/DDBJ databases">
        <authorList>
            <person name="Sharma Rahul"/>
            <person name="Thines Marco"/>
        </authorList>
    </citation>
    <scope>NUCLEOTIDE SEQUENCE [LARGE SCALE GENOMIC DNA]</scope>
</reference>
<dbReference type="GeneID" id="36407067"/>
<keyword evidence="3" id="KW-1185">Reference proteome</keyword>
<dbReference type="SUPFAM" id="SSF50729">
    <property type="entry name" value="PH domain-like"/>
    <property type="match status" value="1"/>
</dbReference>
<organism evidence="2 3">
    <name type="scientific">Plasmopara halstedii</name>
    <name type="common">Downy mildew of sunflower</name>
    <dbReference type="NCBI Taxonomy" id="4781"/>
    <lineage>
        <taxon>Eukaryota</taxon>
        <taxon>Sar</taxon>
        <taxon>Stramenopiles</taxon>
        <taxon>Oomycota</taxon>
        <taxon>Peronosporomycetes</taxon>
        <taxon>Peronosporales</taxon>
        <taxon>Peronosporaceae</taxon>
        <taxon>Plasmopara</taxon>
    </lineage>
</organism>
<accession>A0A0P1ALA5</accession>
<dbReference type="OMA" id="ITVKAWI"/>
<proteinExistence type="predicted"/>
<protein>
    <submittedName>
        <fullName evidence="2">Pleckstrin homology-like domain</fullName>
    </submittedName>
</protein>
<dbReference type="OrthoDB" id="119777at2759"/>
<evidence type="ECO:0000313" key="2">
    <source>
        <dbReference type="EMBL" id="CEG41676.1"/>
    </source>
</evidence>
<dbReference type="Proteomes" id="UP000054928">
    <property type="component" value="Unassembled WGS sequence"/>
</dbReference>
<dbReference type="PROSITE" id="PS50003">
    <property type="entry name" value="PH_DOMAIN"/>
    <property type="match status" value="1"/>
</dbReference>
<dbReference type="EMBL" id="CCYD01000586">
    <property type="protein sequence ID" value="CEG41676.1"/>
    <property type="molecule type" value="Genomic_DNA"/>
</dbReference>
<name>A0A0P1ALA5_PLAHL</name>
<dbReference type="Gene3D" id="2.30.29.30">
    <property type="entry name" value="Pleckstrin-homology domain (PH domain)/Phosphotyrosine-binding domain (PTB)"/>
    <property type="match status" value="1"/>
</dbReference>